<accession>A0A8S5VFJ8</accession>
<dbReference type="EMBL" id="BK016261">
    <property type="protein sequence ID" value="DAG05553.1"/>
    <property type="molecule type" value="Genomic_DNA"/>
</dbReference>
<evidence type="ECO:0000313" key="1">
    <source>
        <dbReference type="EMBL" id="DAG05553.1"/>
    </source>
</evidence>
<protein>
    <submittedName>
        <fullName evidence="1">Uncharacterized protein</fullName>
    </submittedName>
</protein>
<proteinExistence type="predicted"/>
<reference evidence="1" key="1">
    <citation type="journal article" date="2021" name="Proc. Natl. Acad. Sci. U.S.A.">
        <title>A Catalog of Tens of Thousands of Viruses from Human Metagenomes Reveals Hidden Associations with Chronic Diseases.</title>
        <authorList>
            <person name="Tisza M.J."/>
            <person name="Buck C.B."/>
        </authorList>
    </citation>
    <scope>NUCLEOTIDE SEQUENCE</scope>
    <source>
        <strain evidence="1">CtNHj22</strain>
    </source>
</reference>
<organism evidence="1">
    <name type="scientific">Siphoviridae sp. ctNHj22</name>
    <dbReference type="NCBI Taxonomy" id="2825468"/>
    <lineage>
        <taxon>Viruses</taxon>
        <taxon>Duplodnaviria</taxon>
        <taxon>Heunggongvirae</taxon>
        <taxon>Uroviricota</taxon>
        <taxon>Caudoviricetes</taxon>
    </lineage>
</organism>
<sequence length="103" mass="11266">MLSVGTGQQRFAGCFYARFWNGSIHRAAALSVRGWARTSLSAWFDSTVSHQMAHGLIPHKAARLTSRATRESFESLRVWVDFPTGCASNNSPGGEPGLFYMAA</sequence>
<name>A0A8S5VFJ8_9CAUD</name>